<dbReference type="OrthoDB" id="42638at2759"/>
<gene>
    <name evidence="4" type="ORF">PROFUN_15756</name>
</gene>
<comment type="caution">
    <text evidence="4">The sequence shown here is derived from an EMBL/GenBank/DDBJ whole genome shotgun (WGS) entry which is preliminary data.</text>
</comment>
<keyword evidence="1" id="KW-0378">Hydrolase</keyword>
<evidence type="ECO:0000313" key="5">
    <source>
        <dbReference type="Proteomes" id="UP000241769"/>
    </source>
</evidence>
<evidence type="ECO:0000256" key="2">
    <source>
        <dbReference type="SAM" id="SignalP"/>
    </source>
</evidence>
<dbReference type="Proteomes" id="UP000241769">
    <property type="component" value="Unassembled WGS sequence"/>
</dbReference>
<dbReference type="EMBL" id="MDYQ01000387">
    <property type="protein sequence ID" value="PRP75416.1"/>
    <property type="molecule type" value="Genomic_DNA"/>
</dbReference>
<dbReference type="Pfam" id="PF03629">
    <property type="entry name" value="SASA"/>
    <property type="match status" value="1"/>
</dbReference>
<protein>
    <recommendedName>
        <fullName evidence="3">Sialate O-acetylesterase domain-containing protein</fullName>
    </recommendedName>
</protein>
<dbReference type="Gene3D" id="2.80.10.50">
    <property type="match status" value="1"/>
</dbReference>
<dbReference type="CDD" id="cd00161">
    <property type="entry name" value="beta-trefoil_Ricin-like"/>
    <property type="match status" value="1"/>
</dbReference>
<keyword evidence="5" id="KW-1185">Reference proteome</keyword>
<accession>A0A2P6MUU5</accession>
<dbReference type="InParanoid" id="A0A2P6MUU5"/>
<dbReference type="PROSITE" id="PS50231">
    <property type="entry name" value="RICIN_B_LECTIN"/>
    <property type="match status" value="1"/>
</dbReference>
<dbReference type="GO" id="GO:0005975">
    <property type="term" value="P:carbohydrate metabolic process"/>
    <property type="evidence" value="ECO:0007669"/>
    <property type="project" value="TreeGrafter"/>
</dbReference>
<evidence type="ECO:0000313" key="4">
    <source>
        <dbReference type="EMBL" id="PRP75416.1"/>
    </source>
</evidence>
<organism evidence="4 5">
    <name type="scientific">Planoprotostelium fungivorum</name>
    <dbReference type="NCBI Taxonomy" id="1890364"/>
    <lineage>
        <taxon>Eukaryota</taxon>
        <taxon>Amoebozoa</taxon>
        <taxon>Evosea</taxon>
        <taxon>Variosea</taxon>
        <taxon>Cavosteliida</taxon>
        <taxon>Cavosteliaceae</taxon>
        <taxon>Planoprotostelium</taxon>
    </lineage>
</organism>
<dbReference type="AlphaFoldDB" id="A0A2P6MUU5"/>
<feature type="domain" description="Sialate O-acetylesterase" evidence="3">
    <location>
        <begin position="101"/>
        <end position="306"/>
    </location>
</feature>
<dbReference type="InterPro" id="IPR013783">
    <property type="entry name" value="Ig-like_fold"/>
</dbReference>
<dbReference type="SUPFAM" id="SSF50370">
    <property type="entry name" value="Ricin B-like lectins"/>
    <property type="match status" value="1"/>
</dbReference>
<feature type="signal peptide" evidence="2">
    <location>
        <begin position="1"/>
        <end position="24"/>
    </location>
</feature>
<evidence type="ECO:0000256" key="1">
    <source>
        <dbReference type="ARBA" id="ARBA00022801"/>
    </source>
</evidence>
<dbReference type="PROSITE" id="PS51257">
    <property type="entry name" value="PROKAR_LIPOPROTEIN"/>
    <property type="match status" value="1"/>
</dbReference>
<dbReference type="InterPro" id="IPR035992">
    <property type="entry name" value="Ricin_B-like_lectins"/>
</dbReference>
<dbReference type="Gene3D" id="2.60.40.10">
    <property type="entry name" value="Immunoglobulins"/>
    <property type="match status" value="1"/>
</dbReference>
<proteinExistence type="predicted"/>
<sequence length="677" mass="73329">MMRGLLFLALVLSACGALLQPGYASNMVLQRAPQQAILAGNGLTAGAAIIVNFNGRNGTATASANGAWNYSLPATPAGGPYNITVYSGSSQQQLINVLFGDVILCSGQSNMEFKMSQIFSNETYLNAAANYPDIRVLLNYNGNWQVSSKAALSSFSAVCYLSALNTYNTSRIPLGLLQATVGGTRIELWSPPGTQSNCYGYDIPNFSSLYNARIAPFIPQRIAAIIWYQGESNVNGAGVYNCQLANLVRSWRANFGYDDSLPWFIVQLAGWASGNYRALSGQRQAEENVADTVPNVSIYTAADLHDRLSTFGNIHPRNKEPIGLRISNGLLNKLYNKNLVSAGASFNKVESVKTIANNSAVNITLTISFVTDQTSQGLTIRKINCSDPEISAYCSNLFEISVQIAGAAAVPTKWIAVQQYSLQNGMLVLSTAIPVNSSYTGWRYAWEDIPPMVLYNAANYPTLPYQSQAPSLFPSDGYYTIEHINYGYGIGYRNGSVEQGVQLSVVQRVNPVWLFQADSDHFGSLRHNSTGLYLTTSNVNCSLVSLEPKSGQNNQRWFMINTGLDDLRYSIYNSVCGWKVLNNNCNPALNITLTDDALGTCSIWSLNHIASAPPSTTTSRSTILQTTSQTTVQNITQDITRTTADHDIGTTALPSGGHLLSSSAIFICVALLVSLSL</sequence>
<dbReference type="PANTHER" id="PTHR22901">
    <property type="entry name" value="SIALATE O-ACETYLESTERASE"/>
    <property type="match status" value="1"/>
</dbReference>
<evidence type="ECO:0000259" key="3">
    <source>
        <dbReference type="Pfam" id="PF03629"/>
    </source>
</evidence>
<dbReference type="InterPro" id="IPR039329">
    <property type="entry name" value="SIAE"/>
</dbReference>
<dbReference type="SUPFAM" id="SSF52266">
    <property type="entry name" value="SGNH hydrolase"/>
    <property type="match status" value="1"/>
</dbReference>
<reference evidence="4 5" key="1">
    <citation type="journal article" date="2018" name="Genome Biol. Evol.">
        <title>Multiple Roots of Fruiting Body Formation in Amoebozoa.</title>
        <authorList>
            <person name="Hillmann F."/>
            <person name="Forbes G."/>
            <person name="Novohradska S."/>
            <person name="Ferling I."/>
            <person name="Riege K."/>
            <person name="Groth M."/>
            <person name="Westermann M."/>
            <person name="Marz M."/>
            <person name="Spaller T."/>
            <person name="Winckler T."/>
            <person name="Schaap P."/>
            <person name="Glockner G."/>
        </authorList>
    </citation>
    <scope>NUCLEOTIDE SEQUENCE [LARGE SCALE GENOMIC DNA]</scope>
    <source>
        <strain evidence="4 5">Jena</strain>
    </source>
</reference>
<feature type="chain" id="PRO_5015187595" description="Sialate O-acetylesterase domain-containing protein" evidence="2">
    <location>
        <begin position="25"/>
        <end position="677"/>
    </location>
</feature>
<dbReference type="InterPro" id="IPR036514">
    <property type="entry name" value="SGNH_hydro_sf"/>
</dbReference>
<dbReference type="GO" id="GO:0001681">
    <property type="term" value="F:sialate O-acetylesterase activity"/>
    <property type="evidence" value="ECO:0007669"/>
    <property type="project" value="InterPro"/>
</dbReference>
<dbReference type="InterPro" id="IPR005181">
    <property type="entry name" value="SASA"/>
</dbReference>
<dbReference type="Gene3D" id="3.40.50.1110">
    <property type="entry name" value="SGNH hydrolase"/>
    <property type="match status" value="1"/>
</dbReference>
<dbReference type="PANTHER" id="PTHR22901:SF0">
    <property type="entry name" value="SIALATE O-ACETYLESTERASE"/>
    <property type="match status" value="1"/>
</dbReference>
<name>A0A2P6MUU5_9EUKA</name>
<keyword evidence="2" id="KW-0732">Signal</keyword>